<comment type="caution">
    <text evidence="1">The sequence shown here is derived from an EMBL/GenBank/DDBJ whole genome shotgun (WGS) entry which is preliminary data.</text>
</comment>
<gene>
    <name evidence="1" type="ORF">B0H17DRAFT_1122206</name>
</gene>
<dbReference type="AlphaFoldDB" id="A0AAD7AXD5"/>
<proteinExistence type="predicted"/>
<dbReference type="Proteomes" id="UP001221757">
    <property type="component" value="Unassembled WGS sequence"/>
</dbReference>
<dbReference type="EMBL" id="JARKIE010001358">
    <property type="protein sequence ID" value="KAJ7602817.1"/>
    <property type="molecule type" value="Genomic_DNA"/>
</dbReference>
<sequence>MDSSATSQPHRLKLFAMDIQMHTRLSQKSPLICPPPPHPIRPHRALGHTTSRMCHITPGLPRSPRTTDKISWGESFRLELLGAHAVQLDIQESGSGFRCATESALTITLTYSNTRRAVLGLGRHIHACIHRPLLPPHARTRALKPSRARRLSCESAGCSARAACSSAPVSRRNRNGRLTQRIHQGVTLATSFTIYSILVIRSCVVQVPF</sequence>
<evidence type="ECO:0000313" key="2">
    <source>
        <dbReference type="Proteomes" id="UP001221757"/>
    </source>
</evidence>
<evidence type="ECO:0000313" key="1">
    <source>
        <dbReference type="EMBL" id="KAJ7602817.1"/>
    </source>
</evidence>
<organism evidence="1 2">
    <name type="scientific">Mycena rosella</name>
    <name type="common">Pink bonnet</name>
    <name type="synonym">Agaricus rosellus</name>
    <dbReference type="NCBI Taxonomy" id="1033263"/>
    <lineage>
        <taxon>Eukaryota</taxon>
        <taxon>Fungi</taxon>
        <taxon>Dikarya</taxon>
        <taxon>Basidiomycota</taxon>
        <taxon>Agaricomycotina</taxon>
        <taxon>Agaricomycetes</taxon>
        <taxon>Agaricomycetidae</taxon>
        <taxon>Agaricales</taxon>
        <taxon>Marasmiineae</taxon>
        <taxon>Mycenaceae</taxon>
        <taxon>Mycena</taxon>
    </lineage>
</organism>
<protein>
    <submittedName>
        <fullName evidence="1">Uncharacterized protein</fullName>
    </submittedName>
</protein>
<keyword evidence="2" id="KW-1185">Reference proteome</keyword>
<name>A0AAD7AXD5_MYCRO</name>
<accession>A0AAD7AXD5</accession>
<reference evidence="1" key="1">
    <citation type="submission" date="2023-03" db="EMBL/GenBank/DDBJ databases">
        <title>Massive genome expansion in bonnet fungi (Mycena s.s.) driven by repeated elements and novel gene families across ecological guilds.</title>
        <authorList>
            <consortium name="Lawrence Berkeley National Laboratory"/>
            <person name="Harder C.B."/>
            <person name="Miyauchi S."/>
            <person name="Viragh M."/>
            <person name="Kuo A."/>
            <person name="Thoen E."/>
            <person name="Andreopoulos B."/>
            <person name="Lu D."/>
            <person name="Skrede I."/>
            <person name="Drula E."/>
            <person name="Henrissat B."/>
            <person name="Morin E."/>
            <person name="Kohler A."/>
            <person name="Barry K."/>
            <person name="LaButti K."/>
            <person name="Morin E."/>
            <person name="Salamov A."/>
            <person name="Lipzen A."/>
            <person name="Mereny Z."/>
            <person name="Hegedus B."/>
            <person name="Baldrian P."/>
            <person name="Stursova M."/>
            <person name="Weitz H."/>
            <person name="Taylor A."/>
            <person name="Grigoriev I.V."/>
            <person name="Nagy L.G."/>
            <person name="Martin F."/>
            <person name="Kauserud H."/>
        </authorList>
    </citation>
    <scope>NUCLEOTIDE SEQUENCE</scope>
    <source>
        <strain evidence="1">CBHHK067</strain>
    </source>
</reference>